<accession>A0A420FVU2</accession>
<evidence type="ECO:0000313" key="2">
    <source>
        <dbReference type="EMBL" id="RKF37062.1"/>
    </source>
</evidence>
<dbReference type="InterPro" id="IPR014729">
    <property type="entry name" value="Rossmann-like_a/b/a_fold"/>
</dbReference>
<evidence type="ECO:0000313" key="3">
    <source>
        <dbReference type="Proteomes" id="UP000286402"/>
    </source>
</evidence>
<comment type="caution">
    <text evidence="2">The sequence shown here is derived from an EMBL/GenBank/DDBJ whole genome shotgun (WGS) entry which is preliminary data.</text>
</comment>
<evidence type="ECO:0000259" key="1">
    <source>
        <dbReference type="Pfam" id="PF02698"/>
    </source>
</evidence>
<dbReference type="GO" id="GO:0005886">
    <property type="term" value="C:plasma membrane"/>
    <property type="evidence" value="ECO:0007669"/>
    <property type="project" value="TreeGrafter"/>
</dbReference>
<dbReference type="EMBL" id="MCAQ01000012">
    <property type="protein sequence ID" value="RKF37062.1"/>
    <property type="molecule type" value="Genomic_DNA"/>
</dbReference>
<dbReference type="PANTHER" id="PTHR30336">
    <property type="entry name" value="INNER MEMBRANE PROTEIN, PROBABLE PERMEASE"/>
    <property type="match status" value="1"/>
</dbReference>
<dbReference type="CDD" id="cd06259">
    <property type="entry name" value="YdcF-like"/>
    <property type="match status" value="1"/>
</dbReference>
<feature type="domain" description="DUF218" evidence="1">
    <location>
        <begin position="8"/>
        <end position="143"/>
    </location>
</feature>
<dbReference type="RefSeq" id="WP_120334168.1">
    <property type="nucleotide sequence ID" value="NZ_JBPFRJ010000003.1"/>
</dbReference>
<dbReference type="InterPro" id="IPR003848">
    <property type="entry name" value="DUF218"/>
</dbReference>
<dbReference type="Pfam" id="PF02698">
    <property type="entry name" value="DUF218"/>
    <property type="match status" value="1"/>
</dbReference>
<proteinExistence type="predicted"/>
<dbReference type="InterPro" id="IPR051599">
    <property type="entry name" value="Cell_Envelope_Assoc"/>
</dbReference>
<protein>
    <recommendedName>
        <fullName evidence="1">DUF218 domain-containing protein</fullName>
    </recommendedName>
</protein>
<dbReference type="AlphaFoldDB" id="A0A420FVU2"/>
<dbReference type="PANTHER" id="PTHR30336:SF20">
    <property type="entry name" value="DUF218 DOMAIN-CONTAINING PROTEIN"/>
    <property type="match status" value="1"/>
</dbReference>
<reference evidence="2 3" key="1">
    <citation type="submission" date="2016-07" db="EMBL/GenBank/DDBJ databases">
        <title>Genome analysis of Sphingobacterium siyangense T12B17.</title>
        <authorList>
            <person name="Xu D."/>
            <person name="Su Y."/>
            <person name="Zheng S."/>
        </authorList>
    </citation>
    <scope>NUCLEOTIDE SEQUENCE [LARGE SCALE GENOMIC DNA]</scope>
    <source>
        <strain evidence="2 3">T12B17</strain>
    </source>
</reference>
<sequence length="163" mass="18602">MEKIKNLILLLGAPNDEQGNLSVMALDRNECAYNFYCHNEGTTILCTGGMGEHFNRTEKPHGAYAQAYLMERGVAEKDLLPCVLSTNTYEDFMLSKEIIKNISPDLFIVITSDFHMKRAKLLQEKLIDYPNVLFIAAKSTVSPDELNLLLRHEQQAIRRILER</sequence>
<organism evidence="2 3">
    <name type="scientific">Sphingobacterium siyangense</name>
    <dbReference type="NCBI Taxonomy" id="459529"/>
    <lineage>
        <taxon>Bacteria</taxon>
        <taxon>Pseudomonadati</taxon>
        <taxon>Bacteroidota</taxon>
        <taxon>Sphingobacteriia</taxon>
        <taxon>Sphingobacteriales</taxon>
        <taxon>Sphingobacteriaceae</taxon>
        <taxon>Sphingobacterium</taxon>
    </lineage>
</organism>
<gene>
    <name evidence="2" type="ORF">BCY89_05270</name>
</gene>
<dbReference type="Gene3D" id="3.40.50.620">
    <property type="entry name" value="HUPs"/>
    <property type="match status" value="1"/>
</dbReference>
<dbReference type="Proteomes" id="UP000286402">
    <property type="component" value="Unassembled WGS sequence"/>
</dbReference>
<keyword evidence="3" id="KW-1185">Reference proteome</keyword>
<name>A0A420FVU2_9SPHI</name>